<dbReference type="SUPFAM" id="SSF51338">
    <property type="entry name" value="Composite domain of metallo-dependent hydrolases"/>
    <property type="match status" value="1"/>
</dbReference>
<evidence type="ECO:0000313" key="2">
    <source>
        <dbReference type="EMBL" id="CCD38889.1"/>
    </source>
</evidence>
<gene>
    <name evidence="2" type="ORF">BKIR_c38_2420</name>
</gene>
<dbReference type="GO" id="GO:0016810">
    <property type="term" value="F:hydrolase activity, acting on carbon-nitrogen (but not peptide) bonds"/>
    <property type="evidence" value="ECO:0007669"/>
    <property type="project" value="InterPro"/>
</dbReference>
<feature type="domain" description="Amidohydrolase-related" evidence="1">
    <location>
        <begin position="158"/>
        <end position="352"/>
    </location>
</feature>
<dbReference type="AlphaFoldDB" id="U3UAV3"/>
<protein>
    <submittedName>
        <fullName evidence="2">WGS project CAFE00000000 data, contig bkir_c38</fullName>
    </submittedName>
</protein>
<dbReference type="Pfam" id="PF01979">
    <property type="entry name" value="Amidohydro_1"/>
    <property type="match status" value="1"/>
</dbReference>
<dbReference type="EMBL" id="CAFE01000196">
    <property type="protein sequence ID" value="CCD38889.1"/>
    <property type="molecule type" value="Genomic_DNA"/>
</dbReference>
<sequence length="380" mass="40895">MNALDQLACGSNQWVLANALYFDSLTHRFVRGDLEIEGERIERILPPHASDRDDCLDASELVCVPGFIDADVAIAPGEWRARSEDLVRHGVTTSGAFQRGFPEGDALSACGGVRRLVYVELDESGQSGIETHLLEAFETPNSRCMVLPAVVPAHIWSASSLLAIASEAERLRKRLCVRLCPSHDDEREYLQTRFFTEIGLLSYLSILSGETTLFGPADVSRQDAAFIAETDVNLVCGSSLVRAALVEHRLWTHWLNGRALAYSFDTAASHTLPQAAADIAACTSQACDAWIDALTHGAARALGLRDLGSLASGMRADLCLYDKPASWRGGEGSAAFAELLATARPRHVYIDGLAEVVNGMPAAELAVAGMPDSCIANQNG</sequence>
<keyword evidence="3" id="KW-1185">Reference proteome</keyword>
<dbReference type="Gene3D" id="3.20.20.140">
    <property type="entry name" value="Metal-dependent hydrolases"/>
    <property type="match status" value="1"/>
</dbReference>
<dbReference type="InterPro" id="IPR011059">
    <property type="entry name" value="Metal-dep_hydrolase_composite"/>
</dbReference>
<dbReference type="InterPro" id="IPR006680">
    <property type="entry name" value="Amidohydro-rel"/>
</dbReference>
<dbReference type="Proteomes" id="UP000003511">
    <property type="component" value="Unassembled WGS sequence"/>
</dbReference>
<organism evidence="2 3">
    <name type="scientific">Candidatus Paraburkholderia kirkii UZHbot1</name>
    <dbReference type="NCBI Taxonomy" id="1055526"/>
    <lineage>
        <taxon>Bacteria</taxon>
        <taxon>Pseudomonadati</taxon>
        <taxon>Pseudomonadota</taxon>
        <taxon>Betaproteobacteria</taxon>
        <taxon>Burkholderiales</taxon>
        <taxon>Burkholderiaceae</taxon>
        <taxon>Paraburkholderia</taxon>
    </lineage>
</organism>
<evidence type="ECO:0000313" key="3">
    <source>
        <dbReference type="Proteomes" id="UP000003511"/>
    </source>
</evidence>
<reference evidence="2 3" key="1">
    <citation type="submission" date="2011-09" db="EMBL/GenBank/DDBJ databases">
        <authorList>
            <person name="Carlier A."/>
        </authorList>
    </citation>
    <scope>NUCLEOTIDE SEQUENCE [LARGE SCALE GENOMIC DNA]</scope>
    <source>
        <strain evidence="2 3">UZHbot1</strain>
    </source>
</reference>
<comment type="caution">
    <text evidence="2">The sequence shown here is derived from an EMBL/GenBank/DDBJ whole genome shotgun (WGS) entry which is preliminary data.</text>
</comment>
<dbReference type="Gene3D" id="2.30.40.10">
    <property type="entry name" value="Urease, subunit C, domain 1"/>
    <property type="match status" value="2"/>
</dbReference>
<name>U3UAV3_9BURK</name>
<proteinExistence type="predicted"/>
<reference evidence="2 3" key="2">
    <citation type="submission" date="2011-10" db="EMBL/GenBank/DDBJ databases">
        <title>Draft genome sequence of Candidatus Burkholderia kirkii.</title>
        <authorList>
            <person name="Carlier A.L."/>
            <person name="Eberl L."/>
        </authorList>
    </citation>
    <scope>NUCLEOTIDE SEQUENCE [LARGE SCALE GENOMIC DNA]</scope>
    <source>
        <strain evidence="2 3">UZHbot1</strain>
    </source>
</reference>
<evidence type="ECO:0000259" key="1">
    <source>
        <dbReference type="Pfam" id="PF01979"/>
    </source>
</evidence>
<dbReference type="BioCyc" id="CBUR1055526:G10QW-1246-MONOMER"/>
<dbReference type="HOGENOM" id="CLU_735041_0_0_4"/>
<accession>U3UAV3</accession>